<dbReference type="GO" id="GO:0003700">
    <property type="term" value="F:DNA-binding transcription factor activity"/>
    <property type="evidence" value="ECO:0007669"/>
    <property type="project" value="InterPro"/>
</dbReference>
<evidence type="ECO:0000256" key="3">
    <source>
        <dbReference type="ARBA" id="ARBA00023163"/>
    </source>
</evidence>
<evidence type="ECO:0000256" key="2">
    <source>
        <dbReference type="ARBA" id="ARBA00023125"/>
    </source>
</evidence>
<evidence type="ECO:0000256" key="1">
    <source>
        <dbReference type="ARBA" id="ARBA00023015"/>
    </source>
</evidence>
<dbReference type="PANTHER" id="PTHR43132">
    <property type="entry name" value="ARSENICAL RESISTANCE OPERON REPRESSOR ARSR-RELATED"/>
    <property type="match status" value="1"/>
</dbReference>
<protein>
    <submittedName>
        <fullName evidence="5">Transcriptional regulator</fullName>
    </submittedName>
</protein>
<dbReference type="EMBL" id="AP024086">
    <property type="protein sequence ID" value="BCL61435.1"/>
    <property type="molecule type" value="Genomic_DNA"/>
</dbReference>
<dbReference type="CDD" id="cd00090">
    <property type="entry name" value="HTH_ARSR"/>
    <property type="match status" value="1"/>
</dbReference>
<evidence type="ECO:0000313" key="5">
    <source>
        <dbReference type="EMBL" id="BCL61435.1"/>
    </source>
</evidence>
<dbReference type="Proteomes" id="UP000826725">
    <property type="component" value="Chromosome"/>
</dbReference>
<dbReference type="InterPro" id="IPR051011">
    <property type="entry name" value="Metal_resp_trans_reg"/>
</dbReference>
<organism evidence="5 6">
    <name type="scientific">Desulfomarina profundi</name>
    <dbReference type="NCBI Taxonomy" id="2772557"/>
    <lineage>
        <taxon>Bacteria</taxon>
        <taxon>Pseudomonadati</taxon>
        <taxon>Thermodesulfobacteriota</taxon>
        <taxon>Desulfobulbia</taxon>
        <taxon>Desulfobulbales</taxon>
        <taxon>Desulfobulbaceae</taxon>
        <taxon>Desulfomarina</taxon>
    </lineage>
</organism>
<dbReference type="InterPro" id="IPR018334">
    <property type="entry name" value="ArsR_HTH"/>
</dbReference>
<dbReference type="KEGG" id="dbk:DGMP_21280"/>
<evidence type="ECO:0000259" key="4">
    <source>
        <dbReference type="SMART" id="SM00418"/>
    </source>
</evidence>
<keyword evidence="2" id="KW-0238">DNA-binding</keyword>
<sequence>MENNVSLQNEQCDCRCIHEKRVEAAHEQALPEKANEQLAALFKAMGDPNRLKILWALDQDEMCVCDLAFFLGVSESAVSHQLRQLRQLQLVSNRRDGPVLYYRLNDNHVSLLVHLALEHLNEEFLNNS</sequence>
<evidence type="ECO:0000313" key="6">
    <source>
        <dbReference type="Proteomes" id="UP000826725"/>
    </source>
</evidence>
<dbReference type="InterPro" id="IPR001845">
    <property type="entry name" value="HTH_ArsR_DNA-bd_dom"/>
</dbReference>
<keyword evidence="3" id="KW-0804">Transcription</keyword>
<proteinExistence type="predicted"/>
<gene>
    <name evidence="5" type="ORF">DGMP_21280</name>
</gene>
<dbReference type="PANTHER" id="PTHR43132:SF6">
    <property type="entry name" value="HTH-TYPE TRANSCRIPTIONAL REPRESSOR CZRA"/>
    <property type="match status" value="1"/>
</dbReference>
<dbReference type="GO" id="GO:0003677">
    <property type="term" value="F:DNA binding"/>
    <property type="evidence" value="ECO:0007669"/>
    <property type="project" value="UniProtKB-KW"/>
</dbReference>
<keyword evidence="1" id="KW-0805">Transcription regulation</keyword>
<reference evidence="5" key="1">
    <citation type="submission" date="2020-09" db="EMBL/GenBank/DDBJ databases">
        <title>Desulfogranum mesoprofundum gen. nov., sp. nov., a novel mesophilic, sulfate-reducing chemolithoautotroph isolated from a deep-sea hydrothermal vent chimney in the Suiyo Seamount.</title>
        <authorList>
            <person name="Hashimoto Y."/>
            <person name="Nakagawa S."/>
        </authorList>
    </citation>
    <scope>NUCLEOTIDE SEQUENCE</scope>
    <source>
        <strain evidence="5">KT2</strain>
    </source>
</reference>
<name>A0A8D5FIN1_9BACT</name>
<dbReference type="PROSITE" id="PS00846">
    <property type="entry name" value="HTH_ARSR_1"/>
    <property type="match status" value="1"/>
</dbReference>
<accession>A0A8D5FIN1</accession>
<dbReference type="NCBIfam" id="NF033788">
    <property type="entry name" value="HTH_metalloreg"/>
    <property type="match status" value="1"/>
</dbReference>
<dbReference type="SMART" id="SM00418">
    <property type="entry name" value="HTH_ARSR"/>
    <property type="match status" value="1"/>
</dbReference>
<keyword evidence="6" id="KW-1185">Reference proteome</keyword>
<dbReference type="RefSeq" id="WP_228853890.1">
    <property type="nucleotide sequence ID" value="NZ_AP024086.1"/>
</dbReference>
<dbReference type="InterPro" id="IPR011991">
    <property type="entry name" value="ArsR-like_HTH"/>
</dbReference>
<dbReference type="AlphaFoldDB" id="A0A8D5FIN1"/>
<feature type="domain" description="HTH arsR-type" evidence="4">
    <location>
        <begin position="40"/>
        <end position="118"/>
    </location>
</feature>
<dbReference type="Pfam" id="PF01022">
    <property type="entry name" value="HTH_5"/>
    <property type="match status" value="1"/>
</dbReference>